<dbReference type="Pfam" id="PF03318">
    <property type="entry name" value="ETX_MTX2"/>
    <property type="match status" value="1"/>
</dbReference>
<dbReference type="PANTHER" id="PTHR39244">
    <property type="entry name" value="NATTERIN-4"/>
    <property type="match status" value="1"/>
</dbReference>
<dbReference type="Proteomes" id="UP001295444">
    <property type="component" value="Chromosome 06"/>
</dbReference>
<dbReference type="SUPFAM" id="SSF50934">
    <property type="entry name" value="Tachylectin-2"/>
    <property type="match status" value="2"/>
</dbReference>
<dbReference type="InterPro" id="IPR023294">
    <property type="entry name" value="Tachylectin2"/>
</dbReference>
<dbReference type="InterPro" id="IPR004991">
    <property type="entry name" value="Aerolysin-like"/>
</dbReference>
<feature type="domain" description="Tachylectin 2" evidence="1">
    <location>
        <begin position="21"/>
        <end position="237"/>
    </location>
</feature>
<dbReference type="PANTHER" id="PTHR39244:SF5">
    <property type="entry name" value="NATTERIN-3-LIKE"/>
    <property type="match status" value="1"/>
</dbReference>
<dbReference type="InterPro" id="IPR053237">
    <property type="entry name" value="Natterin_C"/>
</dbReference>
<organism evidence="2 3">
    <name type="scientific">Pelobates cultripes</name>
    <name type="common">Western spadefoot toad</name>
    <dbReference type="NCBI Taxonomy" id="61616"/>
    <lineage>
        <taxon>Eukaryota</taxon>
        <taxon>Metazoa</taxon>
        <taxon>Chordata</taxon>
        <taxon>Craniata</taxon>
        <taxon>Vertebrata</taxon>
        <taxon>Euteleostomi</taxon>
        <taxon>Amphibia</taxon>
        <taxon>Batrachia</taxon>
        <taxon>Anura</taxon>
        <taxon>Pelobatoidea</taxon>
        <taxon>Pelobatidae</taxon>
        <taxon>Pelobates</taxon>
    </lineage>
</organism>
<sequence>MNTADDILFVVTRKEYTTGVGLPPSNKDDHYMLRSTPVGKLMNAIKIFFSPKGDLFAVRGGDLFKGPVPSEQGLNWFETAKRVGKVDWGNFKFTLFDPHGILYAVTSKGDLYRGPAPTNENVPWLYHQANKIGCGVWNSLKALFFDPEGVLYAVKSDGHLVKGSPPGFPGDDWLSTCIPVGNENWSNLSRFIGFSPAGDLWCVDDSTGRLLKWGPGSMARSAYAHIEAEPMGQGFTSCLFFAFTADKIIHSIESFEFLTASSKIVSQKSMTLNVQTYINSGDEALSHKLSFSKTIADLSTFSQDHGFTVKAGAEITFSAGIPCIDDSDEIALNTSVAHTWDFTKTNEIQNTFPVNIDVIVRPHSRMRVVASVMEAVLEVPYSATIHTMFGSEATIKGMWKGVTHYNLTIAQGKS</sequence>
<evidence type="ECO:0000313" key="2">
    <source>
        <dbReference type="EMBL" id="CAH2299215.1"/>
    </source>
</evidence>
<proteinExistence type="predicted"/>
<keyword evidence="3" id="KW-1185">Reference proteome</keyword>
<evidence type="ECO:0000259" key="1">
    <source>
        <dbReference type="Pfam" id="PF14517"/>
    </source>
</evidence>
<accession>A0AAD1SG24</accession>
<dbReference type="InterPro" id="IPR036813">
    <property type="entry name" value="Tachylectin2_sf"/>
</dbReference>
<gene>
    <name evidence="2" type="ORF">PECUL_23A037559</name>
</gene>
<name>A0AAD1SG24_PELCU</name>
<reference evidence="2" key="1">
    <citation type="submission" date="2022-03" db="EMBL/GenBank/DDBJ databases">
        <authorList>
            <person name="Alioto T."/>
            <person name="Alioto T."/>
            <person name="Gomez Garrido J."/>
        </authorList>
    </citation>
    <scope>NUCLEOTIDE SEQUENCE</scope>
</reference>
<dbReference type="SUPFAM" id="SSF56973">
    <property type="entry name" value="Aerolisin/ETX pore-forming domain"/>
    <property type="match status" value="1"/>
</dbReference>
<evidence type="ECO:0000313" key="3">
    <source>
        <dbReference type="Proteomes" id="UP001295444"/>
    </source>
</evidence>
<dbReference type="Pfam" id="PF14517">
    <property type="entry name" value="Tachylectin"/>
    <property type="match status" value="1"/>
</dbReference>
<dbReference type="AlphaFoldDB" id="A0AAD1SG24"/>
<dbReference type="Gene3D" id="2.20.25.650">
    <property type="entry name" value="Tachylectin-2-like"/>
    <property type="match status" value="2"/>
</dbReference>
<dbReference type="Gene3D" id="2.170.15.10">
    <property type="entry name" value="Proaerolysin, chain A, domain 3"/>
    <property type="match status" value="1"/>
</dbReference>
<dbReference type="EMBL" id="OW240917">
    <property type="protein sequence ID" value="CAH2299215.1"/>
    <property type="molecule type" value="Genomic_DNA"/>
</dbReference>
<protein>
    <recommendedName>
        <fullName evidence="1">Tachylectin 2 domain-containing protein</fullName>
    </recommendedName>
</protein>